<proteinExistence type="predicted"/>
<evidence type="ECO:0000313" key="2">
    <source>
        <dbReference type="EMBL" id="MDO7882785.1"/>
    </source>
</evidence>
<dbReference type="InterPro" id="IPR035437">
    <property type="entry name" value="SNase_OB-fold_sf"/>
</dbReference>
<dbReference type="InterPro" id="IPR016071">
    <property type="entry name" value="Staphylococal_nuclease_OB-fold"/>
</dbReference>
<protein>
    <submittedName>
        <fullName evidence="2">Thermonuclease family protein</fullName>
    </submittedName>
</protein>
<accession>A0ABT9BP54</accession>
<feature type="domain" description="TNase-like" evidence="1">
    <location>
        <begin position="44"/>
        <end position="182"/>
    </location>
</feature>
<keyword evidence="3" id="KW-1185">Reference proteome</keyword>
<comment type="caution">
    <text evidence="2">The sequence shown here is derived from an EMBL/GenBank/DDBJ whole genome shotgun (WGS) entry which is preliminary data.</text>
</comment>
<gene>
    <name evidence="2" type="ORF">Q5716_11170</name>
</gene>
<organism evidence="2 3">
    <name type="scientific">Antiquaquibacter soli</name>
    <dbReference type="NCBI Taxonomy" id="3064523"/>
    <lineage>
        <taxon>Bacteria</taxon>
        <taxon>Bacillati</taxon>
        <taxon>Actinomycetota</taxon>
        <taxon>Actinomycetes</taxon>
        <taxon>Micrococcales</taxon>
        <taxon>Microbacteriaceae</taxon>
        <taxon>Antiquaquibacter</taxon>
    </lineage>
</organism>
<evidence type="ECO:0000259" key="1">
    <source>
        <dbReference type="PROSITE" id="PS50830"/>
    </source>
</evidence>
<dbReference type="EMBL" id="JAUQUB010000002">
    <property type="protein sequence ID" value="MDO7882785.1"/>
    <property type="molecule type" value="Genomic_DNA"/>
</dbReference>
<reference evidence="2 3" key="1">
    <citation type="submission" date="2023-07" db="EMBL/GenBank/DDBJ databases">
        <title>Protaetiibacter sp. nov WY-16 isolated from soil.</title>
        <authorList>
            <person name="Liu B."/>
            <person name="Wan Y."/>
        </authorList>
    </citation>
    <scope>NUCLEOTIDE SEQUENCE [LARGE SCALE GENOMIC DNA]</scope>
    <source>
        <strain evidence="2 3">WY-16</strain>
    </source>
</reference>
<dbReference type="RefSeq" id="WP_305003217.1">
    <property type="nucleotide sequence ID" value="NZ_JAUQUB010000002.1"/>
</dbReference>
<dbReference type="Pfam" id="PF00565">
    <property type="entry name" value="SNase"/>
    <property type="match status" value="1"/>
</dbReference>
<dbReference type="SMART" id="SM00318">
    <property type="entry name" value="SNc"/>
    <property type="match status" value="1"/>
</dbReference>
<dbReference type="SUPFAM" id="SSF50199">
    <property type="entry name" value="Staphylococcal nuclease"/>
    <property type="match status" value="1"/>
</dbReference>
<sequence length="184" mass="19335">MTGRPWLGLAAGAVAFAAGLAAVWPLASAVLAAPASSRPAWPATAQPLVVQEVLSGDSVVFTSTRTGPQVSDLGTITVRLIGIDAPNFPTSRECYAEESQAALAAMLPEGSIAWVVTDEVLQDEGGRWLGYVWSGEGDFVNDVLVANGIVRPYEMAPNEAFWPILAQSAEEAFRRSAGLWSACS</sequence>
<evidence type="ECO:0000313" key="3">
    <source>
        <dbReference type="Proteomes" id="UP001241072"/>
    </source>
</evidence>
<name>A0ABT9BP54_9MICO</name>
<dbReference type="PROSITE" id="PS50830">
    <property type="entry name" value="TNASE_3"/>
    <property type="match status" value="1"/>
</dbReference>
<dbReference type="Proteomes" id="UP001241072">
    <property type="component" value="Unassembled WGS sequence"/>
</dbReference>
<dbReference type="Gene3D" id="2.40.50.90">
    <property type="match status" value="1"/>
</dbReference>